<gene>
    <name evidence="3" type="ORF">C823_00585</name>
</gene>
<dbReference type="SMART" id="SM00530">
    <property type="entry name" value="HTH_XRE"/>
    <property type="match status" value="1"/>
</dbReference>
<keyword evidence="1" id="KW-0238">DNA-binding</keyword>
<organism evidence="3 4">
    <name type="scientific">Eubacterium plexicaudatum ASF492</name>
    <dbReference type="NCBI Taxonomy" id="1235802"/>
    <lineage>
        <taxon>Bacteria</taxon>
        <taxon>Bacillati</taxon>
        <taxon>Bacillota</taxon>
        <taxon>Clostridia</taxon>
        <taxon>Eubacteriales</taxon>
        <taxon>Eubacteriaceae</taxon>
        <taxon>Eubacterium</taxon>
    </lineage>
</organism>
<comment type="caution">
    <text evidence="3">The sequence shown here is derived from an EMBL/GenBank/DDBJ whole genome shotgun (WGS) entry which is preliminary data.</text>
</comment>
<dbReference type="GO" id="GO:0005829">
    <property type="term" value="C:cytosol"/>
    <property type="evidence" value="ECO:0007669"/>
    <property type="project" value="TreeGrafter"/>
</dbReference>
<dbReference type="InterPro" id="IPR001387">
    <property type="entry name" value="Cro/C1-type_HTH"/>
</dbReference>
<reference evidence="3 4" key="1">
    <citation type="journal article" date="2014" name="Genome Announc.">
        <title>Draft genome sequences of the altered schaedler flora, a defined bacterial community from gnotobiotic mice.</title>
        <authorList>
            <person name="Wannemuehler M.J."/>
            <person name="Overstreet A.M."/>
            <person name="Ward D.V."/>
            <person name="Phillips G.J."/>
        </authorList>
    </citation>
    <scope>NUCLEOTIDE SEQUENCE [LARGE SCALE GENOMIC DNA]</scope>
    <source>
        <strain evidence="3 4">ASF492</strain>
    </source>
</reference>
<keyword evidence="4" id="KW-1185">Reference proteome</keyword>
<dbReference type="EMBL" id="AQFT01000017">
    <property type="protein sequence ID" value="EMZ36989.1"/>
    <property type="molecule type" value="Genomic_DNA"/>
</dbReference>
<dbReference type="GO" id="GO:0003700">
    <property type="term" value="F:DNA-binding transcription factor activity"/>
    <property type="evidence" value="ECO:0007669"/>
    <property type="project" value="TreeGrafter"/>
</dbReference>
<dbReference type="InterPro" id="IPR010982">
    <property type="entry name" value="Lambda_DNA-bd_dom_sf"/>
</dbReference>
<dbReference type="PATRIC" id="fig|1235802.3.peg.615"/>
<dbReference type="CDD" id="cd00093">
    <property type="entry name" value="HTH_XRE"/>
    <property type="match status" value="1"/>
</dbReference>
<dbReference type="Pfam" id="PF01381">
    <property type="entry name" value="HTH_3"/>
    <property type="match status" value="1"/>
</dbReference>
<dbReference type="SUPFAM" id="SSF47413">
    <property type="entry name" value="lambda repressor-like DNA-binding domains"/>
    <property type="match status" value="1"/>
</dbReference>
<proteinExistence type="predicted"/>
<dbReference type="eggNOG" id="COG3620">
    <property type="taxonomic scope" value="Bacteria"/>
</dbReference>
<name>N2BJK4_9FIRM</name>
<dbReference type="STRING" id="1235802.C823_00585"/>
<protein>
    <recommendedName>
        <fullName evidence="2">HTH cro/C1-type domain-containing protein</fullName>
    </recommendedName>
</protein>
<feature type="domain" description="HTH cro/C1-type" evidence="2">
    <location>
        <begin position="12"/>
        <end position="66"/>
    </location>
</feature>
<dbReference type="Proteomes" id="UP000012589">
    <property type="component" value="Unassembled WGS sequence"/>
</dbReference>
<accession>N2BJK4</accession>
<evidence type="ECO:0000313" key="3">
    <source>
        <dbReference type="EMBL" id="EMZ36989.1"/>
    </source>
</evidence>
<dbReference type="Gene3D" id="1.10.260.40">
    <property type="entry name" value="lambda repressor-like DNA-binding domains"/>
    <property type="match status" value="1"/>
</dbReference>
<dbReference type="GO" id="GO:0003677">
    <property type="term" value="F:DNA binding"/>
    <property type="evidence" value="ECO:0007669"/>
    <property type="project" value="UniProtKB-KW"/>
</dbReference>
<dbReference type="PANTHER" id="PTHR46797:SF1">
    <property type="entry name" value="METHYLPHOSPHONATE SYNTHASE"/>
    <property type="match status" value="1"/>
</dbReference>
<sequence>MNQKGTDLGLTIRTLREEKGMTRMELSEAAGISESHLKKIEAGSRRPGIDTYQKIIEILGEDMIAENEGDTVKGNCADRMREILMGSTEEQAVFMTGLLEYVAQHIGLVL</sequence>
<dbReference type="AlphaFoldDB" id="N2BJK4"/>
<dbReference type="InterPro" id="IPR050807">
    <property type="entry name" value="TransReg_Diox_bact_type"/>
</dbReference>
<dbReference type="PANTHER" id="PTHR46797">
    <property type="entry name" value="HTH-TYPE TRANSCRIPTIONAL REGULATOR"/>
    <property type="match status" value="1"/>
</dbReference>
<dbReference type="PROSITE" id="PS50943">
    <property type="entry name" value="HTH_CROC1"/>
    <property type="match status" value="1"/>
</dbReference>
<evidence type="ECO:0000259" key="2">
    <source>
        <dbReference type="PROSITE" id="PS50943"/>
    </source>
</evidence>
<evidence type="ECO:0000256" key="1">
    <source>
        <dbReference type="ARBA" id="ARBA00023125"/>
    </source>
</evidence>
<dbReference type="HOGENOM" id="CLU_066192_17_9_9"/>
<dbReference type="OrthoDB" id="1651383at2"/>
<evidence type="ECO:0000313" key="4">
    <source>
        <dbReference type="Proteomes" id="UP000012589"/>
    </source>
</evidence>